<proteinExistence type="predicted"/>
<keyword evidence="1" id="KW-0812">Transmembrane</keyword>
<dbReference type="AlphaFoldDB" id="A0A1U7F110"/>
<keyword evidence="1" id="KW-0472">Membrane</keyword>
<dbReference type="OMA" id="ESKCDYL"/>
<evidence type="ECO:0000256" key="1">
    <source>
        <dbReference type="SAM" id="Phobius"/>
    </source>
</evidence>
<accession>A0A1U7F110</accession>
<evidence type="ECO:0000313" key="2">
    <source>
        <dbReference type="EMBL" id="CDP95945.1"/>
    </source>
</evidence>
<gene>
    <name evidence="2" type="primary">Bm1326</name>
    <name evidence="2" type="ORF">BM_Bm1326</name>
</gene>
<dbReference type="EMBL" id="LN856957">
    <property type="protein sequence ID" value="CDP95945.1"/>
    <property type="molecule type" value="Genomic_DNA"/>
</dbReference>
<feature type="transmembrane region" description="Helical" evidence="1">
    <location>
        <begin position="6"/>
        <end position="28"/>
    </location>
</feature>
<organism evidence="2">
    <name type="scientific">Brugia malayi</name>
    <name type="common">Filarial nematode worm</name>
    <dbReference type="NCBI Taxonomy" id="6279"/>
    <lineage>
        <taxon>Eukaryota</taxon>
        <taxon>Metazoa</taxon>
        <taxon>Ecdysozoa</taxon>
        <taxon>Nematoda</taxon>
        <taxon>Chromadorea</taxon>
        <taxon>Rhabditida</taxon>
        <taxon>Spirurina</taxon>
        <taxon>Spiruromorpha</taxon>
        <taxon>Filarioidea</taxon>
        <taxon>Onchocercidae</taxon>
        <taxon>Brugia</taxon>
    </lineage>
</organism>
<reference evidence="2" key="2">
    <citation type="submission" date="2012-12" db="EMBL/GenBank/DDBJ databases">
        <authorList>
            <consortium name="WormBase Consortium"/>
            <person name="Ghedin E."/>
            <person name="Paulini M."/>
        </authorList>
    </citation>
    <scope>NUCLEOTIDE SEQUENCE</scope>
    <source>
        <strain evidence="2">FR3</strain>
    </source>
</reference>
<name>A0A1U7F110_BRUMA</name>
<sequence length="166" mass="19208">MQIYLWIIAAFLATILTLSVLILCYILILKLTKNRLHTSRHPIIVRPETTKPINAFDESIEVYDEILKPSVITVFEYLNNHKANIKDVESERSRASSRKPNWISEQRIGYFVDRDPPSNESKCDYLDPLDLNLSQLHNIYIAGGNHHLLKQMDTLRNNEPTVTTYA</sequence>
<protein>
    <submittedName>
        <fullName evidence="2">Bm1326, isoform b</fullName>
    </submittedName>
</protein>
<reference evidence="2" key="1">
    <citation type="journal article" date="2007" name="Science">
        <title>Draft genome of the filarial nematode parasite Brugia malayi.</title>
        <authorList>
            <person name="Ghedin E."/>
            <person name="Wang S."/>
            <person name="Spiro D."/>
            <person name="Caler E."/>
            <person name="Zhao Q."/>
            <person name="Crabtree J."/>
            <person name="Allen J.E."/>
            <person name="Delcher A.L."/>
            <person name="Guiliano D.B."/>
            <person name="Miranda-Saavedra D."/>
            <person name="Angiuoli S.V."/>
            <person name="Creasy T."/>
            <person name="Amedeo P."/>
            <person name="Haas B."/>
            <person name="El-Sayed N.M."/>
            <person name="Wortman J.R."/>
            <person name="Feldblyum T."/>
            <person name="Tallon L."/>
            <person name="Schatz M."/>
            <person name="Shumway M."/>
            <person name="Koo H."/>
            <person name="Salzberg S.L."/>
            <person name="Schobel S."/>
            <person name="Pertea M."/>
            <person name="Pop M."/>
            <person name="White O."/>
            <person name="Barton G.J."/>
            <person name="Carlow C.K."/>
            <person name="Crawford M.J."/>
            <person name="Daub J."/>
            <person name="Dimmic M.W."/>
            <person name="Estes C.F."/>
            <person name="Foster J.M."/>
            <person name="Ganatra M."/>
            <person name="Gregory W.F."/>
            <person name="Johnson N.M."/>
            <person name="Jin J."/>
            <person name="Komuniecki R."/>
            <person name="Korf I."/>
            <person name="Kumar S."/>
            <person name="Laney S."/>
            <person name="Li B.W."/>
            <person name="Li W."/>
            <person name="Lindblom T.H."/>
            <person name="Lustigman S."/>
            <person name="Ma D."/>
            <person name="Maina C.V."/>
            <person name="Martin D.M."/>
            <person name="McCarter J.P."/>
            <person name="McReynolds L."/>
            <person name="Mitreva M."/>
            <person name="Nutman T.B."/>
            <person name="Parkinson J."/>
            <person name="Peregrin-Alvarez J.M."/>
            <person name="Poole C."/>
            <person name="Ren Q."/>
            <person name="Saunders L."/>
            <person name="Sluder A.E."/>
            <person name="Smith K."/>
            <person name="Stanke M."/>
            <person name="Unnasch T.R."/>
            <person name="Ware J."/>
            <person name="Wei A.D."/>
            <person name="Weil G."/>
            <person name="Williams D.J."/>
            <person name="Zhang Y."/>
            <person name="Williams S.A."/>
            <person name="Fraser-Liggett C."/>
            <person name="Slatko B."/>
            <person name="Blaxter M.L."/>
            <person name="Scott A.L."/>
        </authorList>
    </citation>
    <scope>NUCLEOTIDE SEQUENCE</scope>
    <source>
        <strain evidence="2">FR3</strain>
    </source>
</reference>
<keyword evidence="1" id="KW-1133">Transmembrane helix</keyword>